<organism evidence="3 4">
    <name type="scientific">Vallitalea pronyensis</name>
    <dbReference type="NCBI Taxonomy" id="1348613"/>
    <lineage>
        <taxon>Bacteria</taxon>
        <taxon>Bacillati</taxon>
        <taxon>Bacillota</taxon>
        <taxon>Clostridia</taxon>
        <taxon>Lachnospirales</taxon>
        <taxon>Vallitaleaceae</taxon>
        <taxon>Vallitalea</taxon>
    </lineage>
</organism>
<dbReference type="KEGG" id="vpy:HZI73_06150"/>
<dbReference type="InterPro" id="IPR020845">
    <property type="entry name" value="AMP-binding_CS"/>
</dbReference>
<dbReference type="InterPro" id="IPR036736">
    <property type="entry name" value="ACP-like_sf"/>
</dbReference>
<dbReference type="Gene3D" id="1.10.1200.10">
    <property type="entry name" value="ACP-like"/>
    <property type="match status" value="1"/>
</dbReference>
<dbReference type="PANTHER" id="PTHR22754">
    <property type="entry name" value="DISCO-INTERACTING PROTEIN 2 DIP2 -RELATED"/>
    <property type="match status" value="1"/>
</dbReference>
<gene>
    <name evidence="3" type="ORF">HZI73_06150</name>
</gene>
<evidence type="ECO:0000313" key="4">
    <source>
        <dbReference type="Proteomes" id="UP000683246"/>
    </source>
</evidence>
<reference evidence="3" key="1">
    <citation type="submission" date="2020-07" db="EMBL/GenBank/DDBJ databases">
        <title>Vallitalea pronyensis genome.</title>
        <authorList>
            <person name="Postec A."/>
        </authorList>
    </citation>
    <scope>NUCLEOTIDE SEQUENCE</scope>
    <source>
        <strain evidence="3">FatNI3</strain>
    </source>
</reference>
<protein>
    <submittedName>
        <fullName evidence="3">Non-ribosomal peptide synthetase</fullName>
    </submittedName>
</protein>
<dbReference type="AlphaFoldDB" id="A0A8J8MHU9"/>
<dbReference type="InterPro" id="IPR045851">
    <property type="entry name" value="AMP-bd_C_sf"/>
</dbReference>
<dbReference type="SUPFAM" id="SSF56801">
    <property type="entry name" value="Acetyl-CoA synthetase-like"/>
    <property type="match status" value="1"/>
</dbReference>
<dbReference type="Gene3D" id="3.40.50.12780">
    <property type="entry name" value="N-terminal domain of ligase-like"/>
    <property type="match status" value="1"/>
</dbReference>
<dbReference type="RefSeq" id="WP_212697380.1">
    <property type="nucleotide sequence ID" value="NZ_CP058649.1"/>
</dbReference>
<dbReference type="PROSITE" id="PS00455">
    <property type="entry name" value="AMP_BINDING"/>
    <property type="match status" value="1"/>
</dbReference>
<dbReference type="EMBL" id="CP058649">
    <property type="protein sequence ID" value="QUI21909.1"/>
    <property type="molecule type" value="Genomic_DNA"/>
</dbReference>
<sequence>MKKLKELLYGMRQEKEKGVSFVHSDEHVHFMSYEDLFKKATCVKEYLCHQGVRKNDEVIITTDTTECFYITFWACLLGDFIAVPLSFSLDDLDKLKGVLEVCHQGVFVTDNQEMYQHINQQALGFKTCICWDLDMLENMGGSPQDTPTERDTFVLSEEESGMDIAYIQFSSGSTSSLKGVGITNLGILTNVDNLLGSRDIHGEETFVTWIPLYHNFGLFFNLFMPIRYQQNAHIIDTKYVVKNPVFYLDYCHKVRGSVTSGTNFYLNFIIKLLQEKGIREDWDLSCIHSMFLGAEPISITLCNQFAAYMKGCKFRRSALAPAYGLTEGTLAVSATTDDDCAQKLSVNKESMGIGQPLEIVSDDDPLASDIISVGKVLPAFQLKIVDLAGNQLKDGHFGLIYIAGKCVLKNYYNLERDENFVDTWFNTGDIGFIHDERLYITARYKEMFIYNGKNYYDNDIEKYIHKLGVFQDERVVIHGYRKHIDDVNDSVICFIQGCRDMDTIVSKIKKVLSQLNNVLGIYINDFVLVDVIPKTVSGKVQRYKLLKNYLNGEYDKKLSELAVEMDKVNQIIDCDASSVGDFMAKTLSEVVDHDLDYSGSFVSMGLNSMEIAKLHMAINIKYGDCISIADLFEYTTIEQLAEHIVEKVDGRKESETLIS</sequence>
<dbReference type="InterPro" id="IPR000873">
    <property type="entry name" value="AMP-dep_synth/lig_dom"/>
</dbReference>
<comment type="similarity">
    <text evidence="1">Belongs to the ATP-dependent AMP-binding enzyme family.</text>
</comment>
<accession>A0A8J8MHU9</accession>
<dbReference type="Proteomes" id="UP000683246">
    <property type="component" value="Chromosome"/>
</dbReference>
<keyword evidence="4" id="KW-1185">Reference proteome</keyword>
<dbReference type="PANTHER" id="PTHR22754:SF32">
    <property type="entry name" value="DISCO-INTERACTING PROTEIN 2"/>
    <property type="match status" value="1"/>
</dbReference>
<evidence type="ECO:0000259" key="2">
    <source>
        <dbReference type="PROSITE" id="PS50075"/>
    </source>
</evidence>
<dbReference type="Gene3D" id="3.30.300.30">
    <property type="match status" value="1"/>
</dbReference>
<dbReference type="GO" id="GO:0070566">
    <property type="term" value="F:adenylyltransferase activity"/>
    <property type="evidence" value="ECO:0007669"/>
    <property type="project" value="TreeGrafter"/>
</dbReference>
<dbReference type="GO" id="GO:0006633">
    <property type="term" value="P:fatty acid biosynthetic process"/>
    <property type="evidence" value="ECO:0007669"/>
    <property type="project" value="TreeGrafter"/>
</dbReference>
<name>A0A8J8MHU9_9FIRM</name>
<dbReference type="GO" id="GO:0005886">
    <property type="term" value="C:plasma membrane"/>
    <property type="evidence" value="ECO:0007669"/>
    <property type="project" value="TreeGrafter"/>
</dbReference>
<evidence type="ECO:0000313" key="3">
    <source>
        <dbReference type="EMBL" id="QUI21909.1"/>
    </source>
</evidence>
<dbReference type="Pfam" id="PF00501">
    <property type="entry name" value="AMP-binding"/>
    <property type="match status" value="1"/>
</dbReference>
<dbReference type="SUPFAM" id="SSF47336">
    <property type="entry name" value="ACP-like"/>
    <property type="match status" value="1"/>
</dbReference>
<dbReference type="InterPro" id="IPR009081">
    <property type="entry name" value="PP-bd_ACP"/>
</dbReference>
<dbReference type="Pfam" id="PF00550">
    <property type="entry name" value="PP-binding"/>
    <property type="match status" value="1"/>
</dbReference>
<dbReference type="InterPro" id="IPR042099">
    <property type="entry name" value="ANL_N_sf"/>
</dbReference>
<dbReference type="PROSITE" id="PS50075">
    <property type="entry name" value="CARRIER"/>
    <property type="match status" value="1"/>
</dbReference>
<proteinExistence type="inferred from homology"/>
<evidence type="ECO:0000256" key="1">
    <source>
        <dbReference type="ARBA" id="ARBA00006432"/>
    </source>
</evidence>
<feature type="domain" description="Carrier" evidence="2">
    <location>
        <begin position="573"/>
        <end position="648"/>
    </location>
</feature>